<proteinExistence type="predicted"/>
<dbReference type="KEGG" id="cdu:CD36_17620"/>
<gene>
    <name evidence="2" type="ordered locus">Cd36_17620</name>
    <name evidence="3" type="ORF">CD36_17620</name>
</gene>
<feature type="region of interest" description="Disordered" evidence="1">
    <location>
        <begin position="1"/>
        <end position="134"/>
    </location>
</feature>
<feature type="compositionally biased region" description="Polar residues" evidence="1">
    <location>
        <begin position="33"/>
        <end position="55"/>
    </location>
</feature>
<dbReference type="CGD" id="CAL0000160407">
    <property type="gene designation" value="Cd36_17620"/>
</dbReference>
<feature type="compositionally biased region" description="Basic and acidic residues" evidence="1">
    <location>
        <begin position="98"/>
        <end position="108"/>
    </location>
</feature>
<keyword evidence="4" id="KW-1185">Reference proteome</keyword>
<dbReference type="EMBL" id="FM992689">
    <property type="protein sequence ID" value="CAX43539.1"/>
    <property type="molecule type" value="Genomic_DNA"/>
</dbReference>
<dbReference type="OrthoDB" id="4012758at2759"/>
<feature type="compositionally biased region" description="Low complexity" evidence="1">
    <location>
        <begin position="87"/>
        <end position="97"/>
    </location>
</feature>
<sequence>MSEPKLKRTIKEPIATLMVNSTNGSNKKDADNEVSNNSSSNIQGKKTGSNDSAFSTPPKRSLKLEDATSKKVFAELSNKTVDRKSENGSSSSSINKSDTSKKREELKGNADVLTKPKQHFKKPENKNTEKNIRNKEKENLVSVSNGPPQQGSQIQAVVSQDTTVVDLGTNTTPSNLTMIKETIDAASSENEANKYEHQSVDAISNERAVSSSEESFPRATTIMASSLPKKKNWSNSLKSLLCFNSIADGDKSGFEESGVYEMQKLPEISTQYRLKEINGFGVFPATQSLTPGQQKMYQILVTTALELNLEFCRYLEILNERSMKQDIKDSFSIQFGRIHSGLPFTANHTASGSTREELSHLGELFDEVFNNNNTVWIANKFEYNSFGRKFRKAIAETLESDYHISISRRRDLFPRQIIAASLFQWKKNMHLSE</sequence>
<dbReference type="Proteomes" id="UP000002605">
    <property type="component" value="Chromosome 2"/>
</dbReference>
<organism evidence="3 4">
    <name type="scientific">Candida dubliniensis (strain CD36 / ATCC MYA-646 / CBS 7987 / NCPF 3949 / NRRL Y-17841)</name>
    <name type="common">Yeast</name>
    <dbReference type="NCBI Taxonomy" id="573826"/>
    <lineage>
        <taxon>Eukaryota</taxon>
        <taxon>Fungi</taxon>
        <taxon>Dikarya</taxon>
        <taxon>Ascomycota</taxon>
        <taxon>Saccharomycotina</taxon>
        <taxon>Pichiomycetes</taxon>
        <taxon>Debaryomycetaceae</taxon>
        <taxon>Candida/Lodderomyces clade</taxon>
        <taxon>Candida</taxon>
    </lineage>
</organism>
<evidence type="ECO:0000313" key="4">
    <source>
        <dbReference type="Proteomes" id="UP000002605"/>
    </source>
</evidence>
<protein>
    <submittedName>
        <fullName evidence="3">Uncharacterized protein</fullName>
    </submittedName>
</protein>
<feature type="compositionally biased region" description="Basic and acidic residues" evidence="1">
    <location>
        <begin position="1"/>
        <end position="11"/>
    </location>
</feature>
<feature type="compositionally biased region" description="Basic and acidic residues" evidence="1">
    <location>
        <begin position="121"/>
        <end position="134"/>
    </location>
</feature>
<dbReference type="VEuPathDB" id="FungiDB:CD36_17620"/>
<evidence type="ECO:0000313" key="3">
    <source>
        <dbReference type="EMBL" id="CAX43539.1"/>
    </source>
</evidence>
<dbReference type="RefSeq" id="XP_002418239.1">
    <property type="nucleotide sequence ID" value="XM_002418194.1"/>
</dbReference>
<feature type="compositionally biased region" description="Basic and acidic residues" evidence="1">
    <location>
        <begin position="62"/>
        <end position="73"/>
    </location>
</feature>
<reference evidence="3 4" key="1">
    <citation type="journal article" date="2009" name="Genome Res.">
        <title>Comparative genomics of the fungal pathogens Candida dubliniensis and Candida albicans.</title>
        <authorList>
            <person name="Jackson A.P."/>
            <person name="Gamble J.A."/>
            <person name="Yeomans T."/>
            <person name="Moran G.P."/>
            <person name="Saunders D."/>
            <person name="Harris D."/>
            <person name="Aslett M."/>
            <person name="Barrell J.F."/>
            <person name="Butler G."/>
            <person name="Citiulo F."/>
            <person name="Coleman D.C."/>
            <person name="de Groot P.W.J."/>
            <person name="Goodwin T.J."/>
            <person name="Quail M.A."/>
            <person name="McQuillan J."/>
            <person name="Munro C.A."/>
            <person name="Pain A."/>
            <person name="Poulter R.T."/>
            <person name="Rajandream M.A."/>
            <person name="Renauld H."/>
            <person name="Spiering M.J."/>
            <person name="Tivey A."/>
            <person name="Gow N.A.R."/>
            <person name="Barrell B."/>
            <person name="Sullivan D.J."/>
            <person name="Berriman M."/>
        </authorList>
    </citation>
    <scope>NUCLEOTIDE SEQUENCE [LARGE SCALE GENOMIC DNA]</scope>
    <source>
        <strain evidence="4">CD36 / ATCC MYA-646 / CBS 7987 / NCPF 3949 / NRRL Y-17841</strain>
    </source>
</reference>
<name>B9WAW9_CANDC</name>
<dbReference type="AlphaFoldDB" id="B9WAW9"/>
<evidence type="ECO:0000256" key="1">
    <source>
        <dbReference type="SAM" id="MobiDB-lite"/>
    </source>
</evidence>
<accession>B9WAW9</accession>
<dbReference type="HOGENOM" id="CLU_633123_0_0_1"/>
<evidence type="ECO:0000313" key="2">
    <source>
        <dbReference type="CGD" id="CAL0000160407"/>
    </source>
</evidence>
<dbReference type="GeneID" id="8045799"/>